<dbReference type="Proteomes" id="UP000085678">
    <property type="component" value="Unplaced"/>
</dbReference>
<keyword evidence="3" id="KW-1185">Reference proteome</keyword>
<dbReference type="InterPro" id="IPR003609">
    <property type="entry name" value="Pan_app"/>
</dbReference>
<evidence type="ECO:0000256" key="1">
    <source>
        <dbReference type="SAM" id="SignalP"/>
    </source>
</evidence>
<sequence>MRGFYLSLWYTALGSCIKNVCAVTVDLCGGPSRELRCANFQQVFTNYTATLILDTVEASTKLECTGKCGETEGCAAVVFKNQDHMCHMLPEPQNVSQFSSTSPTGIWMANVRDISPRNGYEEVCSTVKCSAGSRCRVDCTTGEPVCVGSSAFCDETPVSNIVYAGWGGGFGAVTGGGPNFTYNKLQDSTGLRVEFSGSIRTAFACKSCGSMVYFLINGASCTSPYSIAFTERHTTRRNRIEHGSLSGICWDVPAGIVTIQIYVRNISGDSEAYLGWKAFSYFKFEEIKANPGQSQCETLTLFNIKEFVVVKAIFIKDENIYMSSTYLKRSSNTALAVYWTGSLREDGSKCARWYFTFNGAECSDPGTIDGALYMANDLHNIILKTFEFSGVCKGIPAGAVNISFHCGNCPWNTTNGNPLTGWYAPSRIRVEETRLGLDISALSDHTGKTATRIPIFNRQYWWWPAQNIIMNVGTLYTVMYSKKSGASWLKVLWSGNAQEIKAINGCSRWYFTFNDNECSNPGEIESIKFNRYYESDKVVYYNSPFTVQGTCQGISAGDVTVALKVGSCTYYLAQETLTSWGTKTSLMIEETFHG</sequence>
<protein>
    <submittedName>
        <fullName evidence="4">Uncharacterized protein LOC106178942</fullName>
    </submittedName>
</protein>
<dbReference type="KEGG" id="lak:106178942"/>
<organism evidence="3 4">
    <name type="scientific">Lingula anatina</name>
    <name type="common">Brachiopod</name>
    <name type="synonym">Lingula unguis</name>
    <dbReference type="NCBI Taxonomy" id="7574"/>
    <lineage>
        <taxon>Eukaryota</taxon>
        <taxon>Metazoa</taxon>
        <taxon>Spiralia</taxon>
        <taxon>Lophotrochozoa</taxon>
        <taxon>Brachiopoda</taxon>
        <taxon>Linguliformea</taxon>
        <taxon>Lingulata</taxon>
        <taxon>Lingulida</taxon>
        <taxon>Linguloidea</taxon>
        <taxon>Lingulidae</taxon>
        <taxon>Lingula</taxon>
    </lineage>
</organism>
<name>A0A1S3K6B9_LINAN</name>
<dbReference type="InterPro" id="IPR057873">
    <property type="entry name" value="CTHRC1_C"/>
</dbReference>
<evidence type="ECO:0000259" key="2">
    <source>
        <dbReference type="SMART" id="SM00274"/>
    </source>
</evidence>
<evidence type="ECO:0000313" key="3">
    <source>
        <dbReference type="Proteomes" id="UP000085678"/>
    </source>
</evidence>
<dbReference type="OrthoDB" id="5985978at2759"/>
<dbReference type="PROSITE" id="PS51257">
    <property type="entry name" value="PROKAR_LIPOPROTEIN"/>
    <property type="match status" value="1"/>
</dbReference>
<keyword evidence="1" id="KW-0732">Signal</keyword>
<dbReference type="AlphaFoldDB" id="A0A1S3K6B9"/>
<feature type="signal peptide" evidence="1">
    <location>
        <begin position="1"/>
        <end position="22"/>
    </location>
</feature>
<dbReference type="RefSeq" id="XP_013417801.1">
    <property type="nucleotide sequence ID" value="XM_013562347.1"/>
</dbReference>
<reference evidence="4" key="1">
    <citation type="submission" date="2025-08" db="UniProtKB">
        <authorList>
            <consortium name="RefSeq"/>
        </authorList>
    </citation>
    <scope>IDENTIFICATION</scope>
    <source>
        <tissue evidence="4">Gonads</tissue>
    </source>
</reference>
<dbReference type="GeneID" id="106178942"/>
<evidence type="ECO:0000313" key="4">
    <source>
        <dbReference type="RefSeq" id="XP_013417801.1"/>
    </source>
</evidence>
<dbReference type="InParanoid" id="A0A1S3K6B9"/>
<dbReference type="Pfam" id="PF00024">
    <property type="entry name" value="PAN_1"/>
    <property type="match status" value="1"/>
</dbReference>
<dbReference type="SMART" id="SM00274">
    <property type="entry name" value="FOLN"/>
    <property type="match status" value="1"/>
</dbReference>
<proteinExistence type="predicted"/>
<feature type="domain" description="Follistatin-like" evidence="2">
    <location>
        <begin position="123"/>
        <end position="147"/>
    </location>
</feature>
<accession>A0A1S3K6B9</accession>
<dbReference type="InterPro" id="IPR003645">
    <property type="entry name" value="Fol_N"/>
</dbReference>
<dbReference type="Pfam" id="PF25815">
    <property type="entry name" value="CTHRC1_C"/>
    <property type="match status" value="3"/>
</dbReference>
<feature type="chain" id="PRO_5010360068" evidence="1">
    <location>
        <begin position="23"/>
        <end position="594"/>
    </location>
</feature>
<gene>
    <name evidence="4" type="primary">LOC106178942</name>
</gene>